<evidence type="ECO:0000313" key="5">
    <source>
        <dbReference type="Proteomes" id="UP000198341"/>
    </source>
</evidence>
<reference evidence="4 5" key="1">
    <citation type="submission" date="2011-10" db="EMBL/GenBank/DDBJ databases">
        <authorList>
            <person name="Genoscope - CEA"/>
        </authorList>
    </citation>
    <scope>NUCLEOTIDE SEQUENCE [LARGE SCALE GENOMIC DNA]</scope>
    <source>
        <strain evidence="4 5">RCC 1105</strain>
    </source>
</reference>
<feature type="region of interest" description="Disordered" evidence="1">
    <location>
        <begin position="566"/>
        <end position="585"/>
    </location>
</feature>
<dbReference type="SMART" id="SM00271">
    <property type="entry name" value="DnaJ"/>
    <property type="match status" value="1"/>
</dbReference>
<evidence type="ECO:0000256" key="1">
    <source>
        <dbReference type="SAM" id="MobiDB-lite"/>
    </source>
</evidence>
<keyword evidence="5" id="KW-1185">Reference proteome</keyword>
<dbReference type="SUPFAM" id="SSF49764">
    <property type="entry name" value="HSP20-like chaperones"/>
    <property type="match status" value="2"/>
</dbReference>
<evidence type="ECO:0008006" key="6">
    <source>
        <dbReference type="Google" id="ProtNLM"/>
    </source>
</evidence>
<protein>
    <recommendedName>
        <fullName evidence="6">J domain-containing protein</fullName>
    </recommendedName>
</protein>
<dbReference type="InterPro" id="IPR036869">
    <property type="entry name" value="J_dom_sf"/>
</dbReference>
<dbReference type="InterPro" id="IPR001623">
    <property type="entry name" value="DnaJ_domain"/>
</dbReference>
<evidence type="ECO:0000259" key="2">
    <source>
        <dbReference type="PROSITE" id="PS50076"/>
    </source>
</evidence>
<dbReference type="GeneID" id="19018235"/>
<dbReference type="PROSITE" id="PS50076">
    <property type="entry name" value="DNAJ_2"/>
    <property type="match status" value="1"/>
</dbReference>
<dbReference type="CDD" id="cd06257">
    <property type="entry name" value="DnaJ"/>
    <property type="match status" value="1"/>
</dbReference>
<dbReference type="InterPro" id="IPR008978">
    <property type="entry name" value="HSP20-like_chaperone"/>
</dbReference>
<organism evidence="4 5">
    <name type="scientific">Bathycoccus prasinos</name>
    <dbReference type="NCBI Taxonomy" id="41875"/>
    <lineage>
        <taxon>Eukaryota</taxon>
        <taxon>Viridiplantae</taxon>
        <taxon>Chlorophyta</taxon>
        <taxon>Mamiellophyceae</taxon>
        <taxon>Mamiellales</taxon>
        <taxon>Bathycoccaceae</taxon>
        <taxon>Bathycoccus</taxon>
    </lineage>
</organism>
<dbReference type="PRINTS" id="PR00625">
    <property type="entry name" value="JDOMAIN"/>
</dbReference>
<dbReference type="CDD" id="cd06463">
    <property type="entry name" value="p23_like"/>
    <property type="match status" value="1"/>
</dbReference>
<dbReference type="STRING" id="41875.K8E9P8"/>
<feature type="region of interest" description="Disordered" evidence="1">
    <location>
        <begin position="1"/>
        <end position="25"/>
    </location>
</feature>
<dbReference type="AlphaFoldDB" id="K8E9P8"/>
<dbReference type="KEGG" id="bpg:Bathy01g05000"/>
<dbReference type="Gene3D" id="1.10.287.110">
    <property type="entry name" value="DnaJ domain"/>
    <property type="match status" value="1"/>
</dbReference>
<feature type="domain" description="J" evidence="2">
    <location>
        <begin position="51"/>
        <end position="112"/>
    </location>
</feature>
<feature type="domain" description="CS" evidence="3">
    <location>
        <begin position="359"/>
        <end position="475"/>
    </location>
</feature>
<dbReference type="eggNOG" id="KOG0715">
    <property type="taxonomic scope" value="Eukaryota"/>
</dbReference>
<dbReference type="InterPro" id="IPR007052">
    <property type="entry name" value="CS_dom"/>
</dbReference>
<proteinExistence type="predicted"/>
<accession>K8E9P8</accession>
<dbReference type="Gene3D" id="2.60.40.790">
    <property type="match status" value="2"/>
</dbReference>
<sequence>MVSFNARNREEEDDDHDFDKKKTDQEEKFAWQENLREDDPWKHVKDIKGDLHYRVLSIPRNATMREIKAAYRQKAREHHPDKGGCSETFDKVQKAFETLSCPKKREQYDRLQHVTQYRYIPGVTQRAVGGEDLLLDDIARLGLETDASTQLVVLCEVCGRPSTRVCMCSLYYCDFCERKQHWKGEFGLHWPVTQSDRLKVDLAKKELEEKKKEDARRYELEDPNFRDPASLREIREFKEHAAEIYGVRKRDQTRVFDMRLARYYMWAQTTRHVYVAIMLPTGYKDKELHMDFRGQVLVVQSEDSPPVVERHLAFQPSREFPVQTMQTEDKRFFVLSIPKSNMGEDIKQCFEGDPDYARCMQPPYTLHESNTEVIMEFELPFWIDEEDVRVDITKRTVRVRVTNEIDTIRHFWWKTQGHEELRKNWEAIVPEECAWSLDDESINSKGEKCRLLMICLAKPLPDQEEKEYKKNSRQDNRFALAKWVDTSTTQESGVRFFIEDEDDFDLESLLISMVFMETGSSFVPVKPEYAYRAPFDTSKTIKDVNLLPKRVKTLLDKMLDGTEVFEKNEEEGRGEGGNLEAIANE</sequence>
<dbReference type="PROSITE" id="PS51203">
    <property type="entry name" value="CS"/>
    <property type="match status" value="1"/>
</dbReference>
<dbReference type="SUPFAM" id="SSF46565">
    <property type="entry name" value="Chaperone J-domain"/>
    <property type="match status" value="1"/>
</dbReference>
<dbReference type="InterPro" id="IPR052276">
    <property type="entry name" value="Diphthamide-biosynth_chaperone"/>
</dbReference>
<dbReference type="Pfam" id="PF00226">
    <property type="entry name" value="DnaJ"/>
    <property type="match status" value="1"/>
</dbReference>
<evidence type="ECO:0000259" key="3">
    <source>
        <dbReference type="PROSITE" id="PS51203"/>
    </source>
</evidence>
<evidence type="ECO:0000313" key="4">
    <source>
        <dbReference type="EMBL" id="CCO14477.1"/>
    </source>
</evidence>
<dbReference type="PANTHER" id="PTHR44240:SF10">
    <property type="entry name" value="J DOMAIN-CONTAINING PROTEIN"/>
    <property type="match status" value="1"/>
</dbReference>
<name>K8E9P8_9CHLO</name>
<dbReference type="Pfam" id="PF04969">
    <property type="entry name" value="CS"/>
    <property type="match status" value="2"/>
</dbReference>
<dbReference type="PANTHER" id="PTHR44240">
    <property type="entry name" value="DNAJ DOMAIN (PROKARYOTIC HEAT SHOCK PROTEIN)-RELATED"/>
    <property type="match status" value="1"/>
</dbReference>
<dbReference type="EMBL" id="FO082278">
    <property type="protein sequence ID" value="CCO14477.1"/>
    <property type="molecule type" value="Genomic_DNA"/>
</dbReference>
<gene>
    <name evidence="4" type="ORF">Bathy01g05000</name>
</gene>
<dbReference type="Proteomes" id="UP000198341">
    <property type="component" value="Chromosome 1"/>
</dbReference>
<dbReference type="OrthoDB" id="445556at2759"/>
<dbReference type="RefSeq" id="XP_007515598.1">
    <property type="nucleotide sequence ID" value="XM_007515536.1"/>
</dbReference>